<dbReference type="AlphaFoldDB" id="A0A8J8FCP1"/>
<dbReference type="PANTHER" id="PTHR34986:SF1">
    <property type="entry name" value="PROTEIN YIAL"/>
    <property type="match status" value="1"/>
</dbReference>
<proteinExistence type="predicted"/>
<name>A0A8J8FCP1_9BACT</name>
<dbReference type="NCBIfam" id="TIGR00022">
    <property type="entry name" value="YhcH/YjgK/YiaL family protein"/>
    <property type="match status" value="1"/>
</dbReference>
<dbReference type="Pfam" id="PF04074">
    <property type="entry name" value="DUF386"/>
    <property type="match status" value="1"/>
</dbReference>
<evidence type="ECO:0000313" key="1">
    <source>
        <dbReference type="EMBL" id="NNV55631.1"/>
    </source>
</evidence>
<reference evidence="1" key="1">
    <citation type="submission" date="2019-10" db="EMBL/GenBank/DDBJ databases">
        <title>Draft genome sequence of Panacibacter sp. KCS-6.</title>
        <authorList>
            <person name="Yim K.J."/>
        </authorList>
    </citation>
    <scope>NUCLEOTIDE SEQUENCE</scope>
    <source>
        <strain evidence="1">KCS-6</strain>
    </source>
</reference>
<dbReference type="SUPFAM" id="SSF51197">
    <property type="entry name" value="Clavaminate synthase-like"/>
    <property type="match status" value="1"/>
</dbReference>
<evidence type="ECO:0000313" key="2">
    <source>
        <dbReference type="Proteomes" id="UP000598971"/>
    </source>
</evidence>
<dbReference type="InterPro" id="IPR004375">
    <property type="entry name" value="NanQ/TabA/YiaL"/>
</dbReference>
<dbReference type="GO" id="GO:0005829">
    <property type="term" value="C:cytosol"/>
    <property type="evidence" value="ECO:0007669"/>
    <property type="project" value="TreeGrafter"/>
</dbReference>
<dbReference type="Proteomes" id="UP000598971">
    <property type="component" value="Unassembled WGS sequence"/>
</dbReference>
<gene>
    <name evidence="1" type="ORF">GD597_09185</name>
</gene>
<organism evidence="1 2">
    <name type="scientific">Limnovirga soli</name>
    <dbReference type="NCBI Taxonomy" id="2656915"/>
    <lineage>
        <taxon>Bacteria</taxon>
        <taxon>Pseudomonadati</taxon>
        <taxon>Bacteroidota</taxon>
        <taxon>Chitinophagia</taxon>
        <taxon>Chitinophagales</taxon>
        <taxon>Chitinophagaceae</taxon>
        <taxon>Limnovirga</taxon>
    </lineage>
</organism>
<comment type="caution">
    <text evidence="1">The sequence shown here is derived from an EMBL/GenBank/DDBJ whole genome shotgun (WGS) entry which is preliminary data.</text>
</comment>
<accession>A0A8J8FCP1</accession>
<keyword evidence="2" id="KW-1185">Reference proteome</keyword>
<dbReference type="RefSeq" id="WP_171607567.1">
    <property type="nucleotide sequence ID" value="NZ_WHPF01000006.1"/>
</dbReference>
<protein>
    <submittedName>
        <fullName evidence="1">DUF386 family protein</fullName>
    </submittedName>
</protein>
<dbReference type="PANTHER" id="PTHR34986">
    <property type="entry name" value="EVOLVED BETA-GALACTOSIDASE SUBUNIT BETA"/>
    <property type="match status" value="1"/>
</dbReference>
<sequence length="151" mass="17095">MIIDQLFNAHSYYNLHKGIAAALHYLQNINLPKIAPGKYAIDGEKLFAIVQEYDTLDMANEKMESHKKYIDVQYMIAGEELVGHALLINQIPVQAYDEAADYMLFGEAPAFFSKLQAGMFMIFFPTDLHMPCIKNEIALPVKKIVIKVAVE</sequence>
<dbReference type="Gene3D" id="2.60.120.370">
    <property type="entry name" value="YhcH/YjgK/YiaL"/>
    <property type="match status" value="1"/>
</dbReference>
<dbReference type="InterPro" id="IPR037012">
    <property type="entry name" value="NanQ/TabA/YiaL_sf"/>
</dbReference>
<dbReference type="EMBL" id="WHPF01000006">
    <property type="protein sequence ID" value="NNV55631.1"/>
    <property type="molecule type" value="Genomic_DNA"/>
</dbReference>